<reference evidence="6" key="2">
    <citation type="journal article" date="2016" name="Genome Announc.">
        <title>Draft Genome Sequences of Two Novel Amoeba-Resistant Intranuclear Bacteria, 'Candidatus Berkiella cookevillensis' and 'Candidatus Berkiella aquae'.</title>
        <authorList>
            <person name="Mehari Y.T."/>
            <person name="Arivett B.A."/>
            <person name="Farone A.L."/>
            <person name="Gunderson J.H."/>
            <person name="Farone M.B."/>
        </authorList>
    </citation>
    <scope>NUCLEOTIDE SEQUENCE</scope>
    <source>
        <strain evidence="6">HT99</strain>
    </source>
</reference>
<dbReference type="Pfam" id="PF19289">
    <property type="entry name" value="PmbA_TldD_3rd"/>
    <property type="match status" value="1"/>
</dbReference>
<dbReference type="Pfam" id="PF01523">
    <property type="entry name" value="PmbA_TldD_1st"/>
    <property type="match status" value="1"/>
</dbReference>
<evidence type="ECO:0000313" key="5">
    <source>
        <dbReference type="EMBL" id="KRG20695.1"/>
    </source>
</evidence>
<accession>A0A0Q9YVL6</accession>
<dbReference type="InterPro" id="IPR045569">
    <property type="entry name" value="Metalloprtase-TldD/E_C"/>
</dbReference>
<dbReference type="NCBIfam" id="NF008268">
    <property type="entry name" value="PRK11040.1"/>
    <property type="match status" value="1"/>
</dbReference>
<gene>
    <name evidence="6" type="primary">pmbA</name>
    <name evidence="6" type="ORF">HT99x_004690</name>
    <name evidence="5" type="ORF">HT99x_02182</name>
</gene>
<feature type="domain" description="Metalloprotease TldD/E N-terminal" evidence="2">
    <location>
        <begin position="37"/>
        <end position="101"/>
    </location>
</feature>
<dbReference type="EMBL" id="LKAJ02000001">
    <property type="protein sequence ID" value="MCS5710716.1"/>
    <property type="molecule type" value="Genomic_DNA"/>
</dbReference>
<dbReference type="EC" id="3.4.24.-" evidence="6"/>
<reference evidence="6" key="3">
    <citation type="submission" date="2021-06" db="EMBL/GenBank/DDBJ databases">
        <title>Genomic Description and Analysis of Intracellular Bacteria, Candidatus Berkiella cookevillensis and Candidatus Berkiella aquae.</title>
        <authorList>
            <person name="Kidane D.T."/>
            <person name="Mehari Y.T."/>
            <person name="Rice F.C."/>
            <person name="Arivett B.A."/>
            <person name="Farone A.L."/>
            <person name="Berk S.G."/>
            <person name="Farone M.B."/>
        </authorList>
    </citation>
    <scope>NUCLEOTIDE SEQUENCE</scope>
    <source>
        <strain evidence="6">HT99</strain>
    </source>
</reference>
<dbReference type="Gene3D" id="3.30.2290.10">
    <property type="entry name" value="PmbA/TldD superfamily"/>
    <property type="match status" value="1"/>
</dbReference>
<dbReference type="SUPFAM" id="SSF111283">
    <property type="entry name" value="Putative modulator of DNA gyrase, PmbA/TldD"/>
    <property type="match status" value="1"/>
</dbReference>
<evidence type="ECO:0000259" key="4">
    <source>
        <dbReference type="Pfam" id="PF19290"/>
    </source>
</evidence>
<evidence type="ECO:0000313" key="6">
    <source>
        <dbReference type="EMBL" id="MCS5710716.1"/>
    </source>
</evidence>
<name>A0A0Q9YVL6_9GAMM</name>
<dbReference type="STRING" id="295108.HT99x_02182"/>
<keyword evidence="6" id="KW-0378">Hydrolase</keyword>
<evidence type="ECO:0000313" key="7">
    <source>
        <dbReference type="Proteomes" id="UP000051497"/>
    </source>
</evidence>
<dbReference type="Proteomes" id="UP000051497">
    <property type="component" value="Unassembled WGS sequence"/>
</dbReference>
<dbReference type="PANTHER" id="PTHR43421:SF1">
    <property type="entry name" value="METALLOPROTEASE PMBA"/>
    <property type="match status" value="1"/>
</dbReference>
<dbReference type="InterPro" id="IPR035068">
    <property type="entry name" value="TldD/PmbA_N"/>
</dbReference>
<sequence>MSQALPVKLPDFVDESHYQQIVTDMLMMAKKLGASSAEVGLHSSIGLNVSVRKAEVETLEFNRDKAIGVTVYCGQAKGAASTTDISRDSLHKTVEAAINLAKLTEADPFAGLANKEDLATEHKPLDLYHPWDITVEEAIALAKECEHAALGYDKRIVNSEGATVSTSQIYHVYGNSDGFLGYYPTSRHSLSCSVIAQDINGMERDYQYTLSRKADELESAQAIGIDAADRALKRLSAQKLSTQRSPVIFHATLASGILGHFINAISGGRLFRKTTFLLDSLEQQVFPDFVHLYERPHLLAGLGSAPFDGDGVKTQDKDIVLNGIVKSYILSAYSSRKLGMQNTGNAGGVHNLFIKPGNDDLTALLKKMDRGLLITELMGQGINLVTGDYSRGVAGFWVENGMIQYPVHELTVASNLKHMFKNLIAVGNDVDKRGSYQSGSLLIDDLMLAGR</sequence>
<dbReference type="RefSeq" id="WP_102134654.1">
    <property type="nucleotide sequence ID" value="NZ_LKAJ02000001.1"/>
</dbReference>
<comment type="caution">
    <text evidence="5">The sequence shown here is derived from an EMBL/GenBank/DDBJ whole genome shotgun (WGS) entry which is preliminary data.</text>
</comment>
<dbReference type="GO" id="GO:0005829">
    <property type="term" value="C:cytosol"/>
    <property type="evidence" value="ECO:0007669"/>
    <property type="project" value="TreeGrafter"/>
</dbReference>
<keyword evidence="7" id="KW-1185">Reference proteome</keyword>
<dbReference type="InterPro" id="IPR045570">
    <property type="entry name" value="Metalloprtase-TldD/E_cen_dom"/>
</dbReference>
<comment type="similarity">
    <text evidence="1">Belongs to the peptidase U62 family.</text>
</comment>
<feature type="domain" description="Metalloprotease TldD/E central" evidence="4">
    <location>
        <begin position="128"/>
        <end position="235"/>
    </location>
</feature>
<keyword evidence="6" id="KW-0645">Protease</keyword>
<dbReference type="GO" id="GO:0008237">
    <property type="term" value="F:metallopeptidase activity"/>
    <property type="evidence" value="ECO:0007669"/>
    <property type="project" value="UniProtKB-KW"/>
</dbReference>
<dbReference type="PANTHER" id="PTHR43421">
    <property type="entry name" value="METALLOPROTEASE PMBA"/>
    <property type="match status" value="1"/>
</dbReference>
<dbReference type="InterPro" id="IPR047657">
    <property type="entry name" value="PmbA"/>
</dbReference>
<organism evidence="5">
    <name type="scientific">Candidatus Berkiella aquae</name>
    <dbReference type="NCBI Taxonomy" id="295108"/>
    <lineage>
        <taxon>Bacteria</taxon>
        <taxon>Pseudomonadati</taxon>
        <taxon>Pseudomonadota</taxon>
        <taxon>Gammaproteobacteria</taxon>
        <taxon>Candidatus Berkiellales</taxon>
        <taxon>Candidatus Berkiellaceae</taxon>
        <taxon>Candidatus Berkiella</taxon>
    </lineage>
</organism>
<evidence type="ECO:0000259" key="3">
    <source>
        <dbReference type="Pfam" id="PF19289"/>
    </source>
</evidence>
<dbReference type="InterPro" id="IPR036059">
    <property type="entry name" value="TldD/PmbA_sf"/>
</dbReference>
<evidence type="ECO:0000256" key="1">
    <source>
        <dbReference type="ARBA" id="ARBA00005836"/>
    </source>
</evidence>
<feature type="domain" description="Metalloprotease TldD/E C-terminal" evidence="3">
    <location>
        <begin position="242"/>
        <end position="450"/>
    </location>
</feature>
<dbReference type="AlphaFoldDB" id="A0A0Q9YVL6"/>
<reference evidence="5" key="1">
    <citation type="submission" date="2015-09" db="EMBL/GenBank/DDBJ databases">
        <title>Draft Genome Sequences of Two Novel Amoeba-resistant Intranuclear Bacteria, Candidatus Berkiella cookevillensis and Candidatus Berkiella aquae.</title>
        <authorList>
            <person name="Mehari Y.T."/>
            <person name="Arivett B.A."/>
            <person name="Farone A.L."/>
            <person name="Gunderson J.H."/>
            <person name="Farone M.B."/>
        </authorList>
    </citation>
    <scope>NUCLEOTIDE SEQUENCE [LARGE SCALE GENOMIC DNA]</scope>
    <source>
        <strain evidence="5">HT99</strain>
    </source>
</reference>
<evidence type="ECO:0000259" key="2">
    <source>
        <dbReference type="Pfam" id="PF01523"/>
    </source>
</evidence>
<proteinExistence type="inferred from homology"/>
<keyword evidence="6" id="KW-0482">Metalloprotease</keyword>
<dbReference type="OrthoDB" id="9803618at2"/>
<dbReference type="Pfam" id="PF19290">
    <property type="entry name" value="PmbA_TldD_2nd"/>
    <property type="match status" value="1"/>
</dbReference>
<dbReference type="InterPro" id="IPR002510">
    <property type="entry name" value="Metalloprtase-TldD/E_N"/>
</dbReference>
<dbReference type="EMBL" id="LKAJ01000009">
    <property type="protein sequence ID" value="KRG20695.1"/>
    <property type="molecule type" value="Genomic_DNA"/>
</dbReference>
<protein>
    <submittedName>
        <fullName evidence="6">Metalloprotease PmbA</fullName>
        <ecNumber evidence="6">3.4.24.-</ecNumber>
    </submittedName>
    <submittedName>
        <fullName evidence="5">Peptidase PmbA</fullName>
    </submittedName>
</protein>
<dbReference type="PATRIC" id="fig|1590043.3.peg.2228"/>
<dbReference type="GO" id="GO:0006508">
    <property type="term" value="P:proteolysis"/>
    <property type="evidence" value="ECO:0007669"/>
    <property type="project" value="InterPro"/>
</dbReference>